<sequence>MAEEKEAAAEIENQEWLDSLRWVLQNESKERVEEILKLLRAEAQKHGVKSDLPLTTPYINTISPEDEEQYPGDIEIEEKILA</sequence>
<dbReference type="EMBL" id="DPMF01000416">
    <property type="protein sequence ID" value="HCV82984.1"/>
    <property type="molecule type" value="Genomic_DNA"/>
</dbReference>
<proteinExistence type="predicted"/>
<reference evidence="1 2" key="1">
    <citation type="journal article" date="2018" name="Nat. Biotechnol.">
        <title>A standardized bacterial taxonomy based on genome phylogeny substantially revises the tree of life.</title>
        <authorList>
            <person name="Parks D.H."/>
            <person name="Chuvochina M."/>
            <person name="Waite D.W."/>
            <person name="Rinke C."/>
            <person name="Skarshewski A."/>
            <person name="Chaumeil P.A."/>
            <person name="Hugenholtz P."/>
        </authorList>
    </citation>
    <scope>NUCLEOTIDE SEQUENCE [LARGE SCALE GENOMIC DNA]</scope>
    <source>
        <strain evidence="1">UBA9359</strain>
    </source>
</reference>
<gene>
    <name evidence="1" type="ORF">DGQ38_18245</name>
</gene>
<protein>
    <submittedName>
        <fullName evidence="1">Uncharacterized protein</fullName>
    </submittedName>
</protein>
<dbReference type="AlphaFoldDB" id="A0A3D5J4U6"/>
<name>A0A3D5J4U6_9FLAO</name>
<feature type="non-terminal residue" evidence="1">
    <location>
        <position position="82"/>
    </location>
</feature>
<accession>A0A3D5J4U6</accession>
<evidence type="ECO:0000313" key="1">
    <source>
        <dbReference type="EMBL" id="HCV82984.1"/>
    </source>
</evidence>
<organism evidence="1 2">
    <name type="scientific">Zunongwangia profunda</name>
    <dbReference type="NCBI Taxonomy" id="398743"/>
    <lineage>
        <taxon>Bacteria</taxon>
        <taxon>Pseudomonadati</taxon>
        <taxon>Bacteroidota</taxon>
        <taxon>Flavobacteriia</taxon>
        <taxon>Flavobacteriales</taxon>
        <taxon>Flavobacteriaceae</taxon>
        <taxon>Zunongwangia</taxon>
    </lineage>
</organism>
<comment type="caution">
    <text evidence="1">The sequence shown here is derived from an EMBL/GenBank/DDBJ whole genome shotgun (WGS) entry which is preliminary data.</text>
</comment>
<evidence type="ECO:0000313" key="2">
    <source>
        <dbReference type="Proteomes" id="UP000264330"/>
    </source>
</evidence>
<dbReference type="Proteomes" id="UP000264330">
    <property type="component" value="Unassembled WGS sequence"/>
</dbReference>